<evidence type="ECO:0000256" key="1">
    <source>
        <dbReference type="SAM" id="MobiDB-lite"/>
    </source>
</evidence>
<dbReference type="OrthoDB" id="424572at2759"/>
<keyword evidence="3" id="KW-1185">Reference proteome</keyword>
<accession>A0A371CSQ2</accession>
<reference evidence="2 3" key="1">
    <citation type="journal article" date="2018" name="Biotechnol. Biofuels">
        <title>Integrative visual omics of the white-rot fungus Polyporus brumalis exposes the biotechnological potential of its oxidative enzymes for delignifying raw plant biomass.</title>
        <authorList>
            <person name="Miyauchi S."/>
            <person name="Rancon A."/>
            <person name="Drula E."/>
            <person name="Hage H."/>
            <person name="Chaduli D."/>
            <person name="Favel A."/>
            <person name="Grisel S."/>
            <person name="Henrissat B."/>
            <person name="Herpoel-Gimbert I."/>
            <person name="Ruiz-Duenas F.J."/>
            <person name="Chevret D."/>
            <person name="Hainaut M."/>
            <person name="Lin J."/>
            <person name="Wang M."/>
            <person name="Pangilinan J."/>
            <person name="Lipzen A."/>
            <person name="Lesage-Meessen L."/>
            <person name="Navarro D."/>
            <person name="Riley R."/>
            <person name="Grigoriev I.V."/>
            <person name="Zhou S."/>
            <person name="Raouche S."/>
            <person name="Rosso M.N."/>
        </authorList>
    </citation>
    <scope>NUCLEOTIDE SEQUENCE [LARGE SCALE GENOMIC DNA]</scope>
    <source>
        <strain evidence="2 3">BRFM 1820</strain>
    </source>
</reference>
<feature type="compositionally biased region" description="Low complexity" evidence="1">
    <location>
        <begin position="17"/>
        <end position="28"/>
    </location>
</feature>
<feature type="region of interest" description="Disordered" evidence="1">
    <location>
        <begin position="1"/>
        <end position="28"/>
    </location>
</feature>
<dbReference type="AlphaFoldDB" id="A0A371CSQ2"/>
<dbReference type="Proteomes" id="UP000256964">
    <property type="component" value="Unassembled WGS sequence"/>
</dbReference>
<evidence type="ECO:0000313" key="3">
    <source>
        <dbReference type="Proteomes" id="UP000256964"/>
    </source>
</evidence>
<evidence type="ECO:0000313" key="2">
    <source>
        <dbReference type="EMBL" id="RDX43312.1"/>
    </source>
</evidence>
<organism evidence="2 3">
    <name type="scientific">Lentinus brumalis</name>
    <dbReference type="NCBI Taxonomy" id="2498619"/>
    <lineage>
        <taxon>Eukaryota</taxon>
        <taxon>Fungi</taxon>
        <taxon>Dikarya</taxon>
        <taxon>Basidiomycota</taxon>
        <taxon>Agaricomycotina</taxon>
        <taxon>Agaricomycetes</taxon>
        <taxon>Polyporales</taxon>
        <taxon>Polyporaceae</taxon>
        <taxon>Lentinus</taxon>
    </lineage>
</organism>
<feature type="region of interest" description="Disordered" evidence="1">
    <location>
        <begin position="90"/>
        <end position="110"/>
    </location>
</feature>
<gene>
    <name evidence="2" type="ORF">OH76DRAFT_1422031</name>
</gene>
<feature type="compositionally biased region" description="Basic and acidic residues" evidence="1">
    <location>
        <begin position="1"/>
        <end position="10"/>
    </location>
</feature>
<protein>
    <submittedName>
        <fullName evidence="2">Uncharacterized protein</fullName>
    </submittedName>
</protein>
<dbReference type="STRING" id="139420.A0A371CSQ2"/>
<proteinExistence type="predicted"/>
<sequence>MTMDVKEAGAVHRTRSRGVSGVTTSTTAKSGATSLLTSDLLMKSIYSYVAKVGYAASVADTRWYDTVRTTISADTYEHLRRNKYIAKENSLSSLASSTQPPRPNSPLKSQSLERAFDEVKTLRMASNGPLRRVREAVIAAIFDRVTLMPGDAAAQRTELTR</sequence>
<feature type="compositionally biased region" description="Polar residues" evidence="1">
    <location>
        <begin position="90"/>
        <end position="99"/>
    </location>
</feature>
<dbReference type="EMBL" id="KZ857467">
    <property type="protein sequence ID" value="RDX43312.1"/>
    <property type="molecule type" value="Genomic_DNA"/>
</dbReference>
<name>A0A371CSQ2_9APHY</name>